<dbReference type="AlphaFoldDB" id="A0A248TGR4"/>
<feature type="region of interest" description="Disordered" evidence="1">
    <location>
        <begin position="1"/>
        <end position="25"/>
    </location>
</feature>
<reference evidence="2 3" key="1">
    <citation type="submission" date="2017-08" db="EMBL/GenBank/DDBJ databases">
        <title>Complete Genome Sequence of Bacillus kochii Oregon-R-modENCODE STRAIN BDGP4, isolated from Drosophila melanogaster gut.</title>
        <authorList>
            <person name="Wan K.H."/>
            <person name="Yu C."/>
            <person name="Park S."/>
            <person name="Hammonds A.S."/>
            <person name="Booth B.W."/>
            <person name="Celniker S.E."/>
        </authorList>
    </citation>
    <scope>NUCLEOTIDE SEQUENCE [LARGE SCALE GENOMIC DNA]</scope>
    <source>
        <strain evidence="2 3">BDGP4</strain>
    </source>
</reference>
<accession>A0A248TGR4</accession>
<dbReference type="EMBL" id="CP022983">
    <property type="protein sequence ID" value="ASV67396.1"/>
    <property type="molecule type" value="Genomic_DNA"/>
</dbReference>
<keyword evidence="3" id="KW-1185">Reference proteome</keyword>
<dbReference type="KEGG" id="bko:CKF48_08685"/>
<dbReference type="Proteomes" id="UP000215137">
    <property type="component" value="Chromosome"/>
</dbReference>
<proteinExistence type="predicted"/>
<feature type="compositionally biased region" description="Basic residues" evidence="1">
    <location>
        <begin position="40"/>
        <end position="52"/>
    </location>
</feature>
<name>A0A248TGR4_9BACI</name>
<evidence type="ECO:0000313" key="3">
    <source>
        <dbReference type="Proteomes" id="UP000215137"/>
    </source>
</evidence>
<dbReference type="RefSeq" id="WP_095370970.1">
    <property type="nucleotide sequence ID" value="NZ_CP022983.1"/>
</dbReference>
<feature type="region of interest" description="Disordered" evidence="1">
    <location>
        <begin position="39"/>
        <end position="73"/>
    </location>
</feature>
<sequence>MKEPNMRTSYEKAKKNCAQMPDTRKSGIEEAEEMRERAKNAYKSKKSRKHFTPKVSRSMRTSLSKAGPCILNG</sequence>
<organism evidence="2 3">
    <name type="scientific">Cytobacillus kochii</name>
    <dbReference type="NCBI Taxonomy" id="859143"/>
    <lineage>
        <taxon>Bacteria</taxon>
        <taxon>Bacillati</taxon>
        <taxon>Bacillota</taxon>
        <taxon>Bacilli</taxon>
        <taxon>Bacillales</taxon>
        <taxon>Bacillaceae</taxon>
        <taxon>Cytobacillus</taxon>
    </lineage>
</organism>
<evidence type="ECO:0000313" key="2">
    <source>
        <dbReference type="EMBL" id="ASV67396.1"/>
    </source>
</evidence>
<evidence type="ECO:0000256" key="1">
    <source>
        <dbReference type="SAM" id="MobiDB-lite"/>
    </source>
</evidence>
<feature type="compositionally biased region" description="Basic and acidic residues" evidence="1">
    <location>
        <begin position="1"/>
        <end position="14"/>
    </location>
</feature>
<protein>
    <submittedName>
        <fullName evidence="2">Uncharacterized protein</fullName>
    </submittedName>
</protein>
<gene>
    <name evidence="2" type="ORF">CKF48_08685</name>
</gene>